<feature type="region of interest" description="Disordered" evidence="1">
    <location>
        <begin position="1"/>
        <end position="28"/>
    </location>
</feature>
<name>A0A8B9F4D7_9PSIT</name>
<proteinExistence type="predicted"/>
<keyword evidence="3" id="KW-1185">Reference proteome</keyword>
<organism evidence="2 3">
    <name type="scientific">Amazona collaria</name>
    <name type="common">yellow-billed parrot</name>
    <dbReference type="NCBI Taxonomy" id="241587"/>
    <lineage>
        <taxon>Eukaryota</taxon>
        <taxon>Metazoa</taxon>
        <taxon>Chordata</taxon>
        <taxon>Craniata</taxon>
        <taxon>Vertebrata</taxon>
        <taxon>Euteleostomi</taxon>
        <taxon>Archelosauria</taxon>
        <taxon>Archosauria</taxon>
        <taxon>Dinosauria</taxon>
        <taxon>Saurischia</taxon>
        <taxon>Theropoda</taxon>
        <taxon>Coelurosauria</taxon>
        <taxon>Aves</taxon>
        <taxon>Neognathae</taxon>
        <taxon>Neoaves</taxon>
        <taxon>Telluraves</taxon>
        <taxon>Australaves</taxon>
        <taxon>Psittaciformes</taxon>
        <taxon>Psittacidae</taxon>
        <taxon>Amazona</taxon>
    </lineage>
</organism>
<evidence type="ECO:0000313" key="3">
    <source>
        <dbReference type="Proteomes" id="UP000694522"/>
    </source>
</evidence>
<evidence type="ECO:0000313" key="2">
    <source>
        <dbReference type="Ensembl" id="ENSACOP00000002289.1"/>
    </source>
</evidence>
<dbReference type="Proteomes" id="UP000694522">
    <property type="component" value="Unplaced"/>
</dbReference>
<accession>A0A8B9F4D7</accession>
<protein>
    <submittedName>
        <fullName evidence="2">Uncharacterized protein</fullName>
    </submittedName>
</protein>
<sequence length="86" mass="9196">MLSSSQPHLTTPEPGCRSPGFAGSKAGAASMLPASLEIGKNCRTKHESSRARELQPTMSMGMVFPVLPLRFLACCLPLCLPFLTSF</sequence>
<reference evidence="2" key="1">
    <citation type="submission" date="2025-08" db="UniProtKB">
        <authorList>
            <consortium name="Ensembl"/>
        </authorList>
    </citation>
    <scope>IDENTIFICATION</scope>
</reference>
<reference evidence="2" key="2">
    <citation type="submission" date="2025-09" db="UniProtKB">
        <authorList>
            <consortium name="Ensembl"/>
        </authorList>
    </citation>
    <scope>IDENTIFICATION</scope>
</reference>
<evidence type="ECO:0000256" key="1">
    <source>
        <dbReference type="SAM" id="MobiDB-lite"/>
    </source>
</evidence>
<dbReference type="Ensembl" id="ENSACOT00000002356.1">
    <property type="protein sequence ID" value="ENSACOP00000002289.1"/>
    <property type="gene ID" value="ENSACOG00000001617.1"/>
</dbReference>
<dbReference type="AlphaFoldDB" id="A0A8B9F4D7"/>